<dbReference type="Proteomes" id="UP001239994">
    <property type="component" value="Unassembled WGS sequence"/>
</dbReference>
<proteinExistence type="predicted"/>
<dbReference type="EMBL" id="JAROKS010000011">
    <property type="protein sequence ID" value="KAK1799510.1"/>
    <property type="molecule type" value="Genomic_DNA"/>
</dbReference>
<reference evidence="2" key="1">
    <citation type="submission" date="2023-03" db="EMBL/GenBank/DDBJ databases">
        <title>Electrophorus voltai genome.</title>
        <authorList>
            <person name="Bian C."/>
        </authorList>
    </citation>
    <scope>NUCLEOTIDE SEQUENCE</scope>
    <source>
        <strain evidence="2">CB-2022</strain>
        <tissue evidence="2">Muscle</tissue>
    </source>
</reference>
<gene>
    <name evidence="2" type="ORF">P4O66_000394</name>
</gene>
<evidence type="ECO:0000313" key="3">
    <source>
        <dbReference type="Proteomes" id="UP001239994"/>
    </source>
</evidence>
<dbReference type="AlphaFoldDB" id="A0AAD8ZIH7"/>
<dbReference type="InterPro" id="IPR056924">
    <property type="entry name" value="SH3_Tf2-1"/>
</dbReference>
<accession>A0AAD8ZIH7</accession>
<name>A0AAD8ZIH7_9TELE</name>
<protein>
    <recommendedName>
        <fullName evidence="1">Tf2-1-like SH3-like domain-containing protein</fullName>
    </recommendedName>
</protein>
<evidence type="ECO:0000313" key="2">
    <source>
        <dbReference type="EMBL" id="KAK1799510.1"/>
    </source>
</evidence>
<comment type="caution">
    <text evidence="2">The sequence shown here is derived from an EMBL/GenBank/DDBJ whole genome shotgun (WGS) entry which is preliminary data.</text>
</comment>
<dbReference type="Pfam" id="PF24626">
    <property type="entry name" value="SH3_Tf2-1"/>
    <property type="match status" value="1"/>
</dbReference>
<feature type="domain" description="Tf2-1-like SH3-like" evidence="1">
    <location>
        <begin position="4"/>
        <end position="51"/>
    </location>
</feature>
<keyword evidence="3" id="KW-1185">Reference proteome</keyword>
<organism evidence="2 3">
    <name type="scientific">Electrophorus voltai</name>
    <dbReference type="NCBI Taxonomy" id="2609070"/>
    <lineage>
        <taxon>Eukaryota</taxon>
        <taxon>Metazoa</taxon>
        <taxon>Chordata</taxon>
        <taxon>Craniata</taxon>
        <taxon>Vertebrata</taxon>
        <taxon>Euteleostomi</taxon>
        <taxon>Actinopterygii</taxon>
        <taxon>Neopterygii</taxon>
        <taxon>Teleostei</taxon>
        <taxon>Ostariophysi</taxon>
        <taxon>Gymnotiformes</taxon>
        <taxon>Gymnotoidei</taxon>
        <taxon>Gymnotidae</taxon>
        <taxon>Electrophorus</taxon>
    </lineage>
</organism>
<evidence type="ECO:0000259" key="1">
    <source>
        <dbReference type="Pfam" id="PF24626"/>
    </source>
</evidence>
<sequence length="153" mass="16927">MARAGPSGKLQTKYEGPCTITNQVNEVTYRVGLLEHSRASRAFHVSALKPVVEGPLLEEGSPLRAPPPPLEIGEGEKLPYSSSHLIIKPFLSRDTPGRDLITPARITTSEAKGYLLKEQKHGWERTPLEVYAMRGQSHFGGTMGTYIILSKWF</sequence>